<dbReference type="STRING" id="1304275.C41B8_14480"/>
<keyword evidence="1" id="KW-0963">Cytoplasm</keyword>
<reference evidence="4 5" key="1">
    <citation type="submission" date="2013-03" db="EMBL/GenBank/DDBJ databases">
        <title>Salinisphaera hydrothermalis C41B8 Genome Sequencing.</title>
        <authorList>
            <person name="Li C."/>
            <person name="Lai Q."/>
            <person name="Shao Z."/>
        </authorList>
    </citation>
    <scope>NUCLEOTIDE SEQUENCE [LARGE SCALE GENOMIC DNA]</scope>
    <source>
        <strain evidence="4 5">C41B8</strain>
    </source>
</reference>
<dbReference type="EMBL" id="APNK01000027">
    <property type="protein sequence ID" value="KEZ76541.1"/>
    <property type="molecule type" value="Genomic_DNA"/>
</dbReference>
<dbReference type="PANTHER" id="PTHR38693">
    <property type="entry name" value="UBIQUINONE BIOSYNTHESIS PROTEIN UBIJ"/>
    <property type="match status" value="1"/>
</dbReference>
<organism evidence="4 5">
    <name type="scientific">Salinisphaera hydrothermalis (strain C41B8)</name>
    <dbReference type="NCBI Taxonomy" id="1304275"/>
    <lineage>
        <taxon>Bacteria</taxon>
        <taxon>Pseudomonadati</taxon>
        <taxon>Pseudomonadota</taxon>
        <taxon>Gammaproteobacteria</taxon>
        <taxon>Salinisphaerales</taxon>
        <taxon>Salinisphaeraceae</taxon>
        <taxon>Salinisphaera</taxon>
    </lineage>
</organism>
<dbReference type="Pfam" id="PF02036">
    <property type="entry name" value="SCP2"/>
    <property type="match status" value="1"/>
</dbReference>
<dbReference type="RefSeq" id="WP_037339710.1">
    <property type="nucleotide sequence ID" value="NZ_APNK01000027.1"/>
</dbReference>
<comment type="function">
    <text evidence="1">Required for ubiquinone (coenzyme Q) biosynthesis. Binds hydrophobic ubiquinone biosynthetic intermediates via its SCP2 domain and is essential for the stability of the Ubi complex. May constitute a docking platform where Ubi enzymes assemble and access their SCP2-bound polyprenyl substrates.</text>
</comment>
<keyword evidence="2" id="KW-0175">Coiled coil</keyword>
<comment type="caution">
    <text evidence="4">The sequence shown here is derived from an EMBL/GenBank/DDBJ whole genome shotgun (WGS) entry which is preliminary data.</text>
</comment>
<protein>
    <recommendedName>
        <fullName evidence="1">Ubiquinone biosynthesis accessory factor UbiJ</fullName>
    </recommendedName>
</protein>
<dbReference type="InterPro" id="IPR003033">
    <property type="entry name" value="SCP2_sterol-bd_dom"/>
</dbReference>
<dbReference type="UniPathway" id="UPA00232"/>
<evidence type="ECO:0000259" key="3">
    <source>
        <dbReference type="Pfam" id="PF02036"/>
    </source>
</evidence>
<evidence type="ECO:0000256" key="1">
    <source>
        <dbReference type="HAMAP-Rule" id="MF_02215"/>
    </source>
</evidence>
<proteinExistence type="inferred from homology"/>
<sequence>MSPAGDFRGLPGPARAAAEMALNRYIGADATALERAAALAGRSLTVCFSDLGLAVTFIGERHGLQVAGSPDGDPDVRLTGRSTVFARVFFSGGREGLTGGGLRIEGDIGIAQQFADLFSGVDFNLGDLLDQRFGPVVGHFLEQGAKSAAGLFSRLRRELPAQTAEYLREETRDVVGAWEHEKLAAEVQAFRDEVERTAARIKRLERRR</sequence>
<dbReference type="OrthoDB" id="5965909at2"/>
<dbReference type="Proteomes" id="UP000028302">
    <property type="component" value="Unassembled WGS sequence"/>
</dbReference>
<comment type="pathway">
    <text evidence="1">Cofactor biosynthesis; ubiquinone biosynthesis.</text>
</comment>
<feature type="domain" description="SCP2" evidence="3">
    <location>
        <begin position="22"/>
        <end position="118"/>
    </location>
</feature>
<dbReference type="AlphaFoldDB" id="A0A084IIK7"/>
<dbReference type="GO" id="GO:0005737">
    <property type="term" value="C:cytoplasm"/>
    <property type="evidence" value="ECO:0007669"/>
    <property type="project" value="UniProtKB-SubCell"/>
</dbReference>
<evidence type="ECO:0000256" key="2">
    <source>
        <dbReference type="SAM" id="Coils"/>
    </source>
</evidence>
<dbReference type="SUPFAM" id="SSF55718">
    <property type="entry name" value="SCP-like"/>
    <property type="match status" value="1"/>
</dbReference>
<keyword evidence="5" id="KW-1185">Reference proteome</keyword>
<feature type="coiled-coil region" evidence="2">
    <location>
        <begin position="180"/>
        <end position="207"/>
    </location>
</feature>
<keyword evidence="1" id="KW-0831">Ubiquinone biosynthesis</keyword>
<accession>A0A084IIK7</accession>
<dbReference type="InterPro" id="IPR038989">
    <property type="entry name" value="UbiJ"/>
</dbReference>
<dbReference type="HAMAP" id="MF_02215">
    <property type="entry name" value="UbiJ"/>
    <property type="match status" value="1"/>
</dbReference>
<evidence type="ECO:0000313" key="5">
    <source>
        <dbReference type="Proteomes" id="UP000028302"/>
    </source>
</evidence>
<evidence type="ECO:0000313" key="4">
    <source>
        <dbReference type="EMBL" id="KEZ76541.1"/>
    </source>
</evidence>
<name>A0A084IIK7_SALHC</name>
<comment type="similarity">
    <text evidence="1">Belongs to the UbiJ family.</text>
</comment>
<gene>
    <name evidence="1" type="primary">ubiJ</name>
    <name evidence="4" type="ORF">C41B8_14480</name>
</gene>
<comment type="subcellular location">
    <subcellularLocation>
        <location evidence="1">Cytoplasm</location>
    </subcellularLocation>
</comment>
<dbReference type="eggNOG" id="COG3165">
    <property type="taxonomic scope" value="Bacteria"/>
</dbReference>
<dbReference type="PANTHER" id="PTHR38693:SF1">
    <property type="entry name" value="UBIQUINONE BIOSYNTHESIS ACCESSORY FACTOR UBIJ"/>
    <property type="match status" value="1"/>
</dbReference>
<dbReference type="InterPro" id="IPR036527">
    <property type="entry name" value="SCP2_sterol-bd_dom_sf"/>
</dbReference>
<dbReference type="GO" id="GO:0006744">
    <property type="term" value="P:ubiquinone biosynthetic process"/>
    <property type="evidence" value="ECO:0007669"/>
    <property type="project" value="UniProtKB-UniRule"/>
</dbReference>